<sequence>MWVGYKAKILRDDSKIEKVECLTQINNTPTDPGFVKETMRRSLQIASECGKNFFSVTYDLAIAKIALRIQSASTHLKRILEFYN</sequence>
<dbReference type="EMBL" id="BGZK01000882">
    <property type="protein sequence ID" value="GBP63869.1"/>
    <property type="molecule type" value="Genomic_DNA"/>
</dbReference>
<accession>A0A4C1XNS4</accession>
<dbReference type="Proteomes" id="UP000299102">
    <property type="component" value="Unassembled WGS sequence"/>
</dbReference>
<keyword evidence="2" id="KW-1185">Reference proteome</keyword>
<reference evidence="1 2" key="1">
    <citation type="journal article" date="2019" name="Commun. Biol.">
        <title>The bagworm genome reveals a unique fibroin gene that provides high tensile strength.</title>
        <authorList>
            <person name="Kono N."/>
            <person name="Nakamura H."/>
            <person name="Ohtoshi R."/>
            <person name="Tomita M."/>
            <person name="Numata K."/>
            <person name="Arakawa K."/>
        </authorList>
    </citation>
    <scope>NUCLEOTIDE SEQUENCE [LARGE SCALE GENOMIC DNA]</scope>
</reference>
<dbReference type="OrthoDB" id="8060926at2759"/>
<name>A0A4C1XNS4_EUMVA</name>
<proteinExistence type="predicted"/>
<dbReference type="AlphaFoldDB" id="A0A4C1XNS4"/>
<gene>
    <name evidence="1" type="ORF">EVAR_39530_1</name>
</gene>
<comment type="caution">
    <text evidence="1">The sequence shown here is derived from an EMBL/GenBank/DDBJ whole genome shotgun (WGS) entry which is preliminary data.</text>
</comment>
<evidence type="ECO:0000313" key="1">
    <source>
        <dbReference type="EMBL" id="GBP63869.1"/>
    </source>
</evidence>
<protein>
    <submittedName>
        <fullName evidence="1">Uncharacterized protein</fullName>
    </submittedName>
</protein>
<organism evidence="1 2">
    <name type="scientific">Eumeta variegata</name>
    <name type="common">Bagworm moth</name>
    <name type="synonym">Eumeta japonica</name>
    <dbReference type="NCBI Taxonomy" id="151549"/>
    <lineage>
        <taxon>Eukaryota</taxon>
        <taxon>Metazoa</taxon>
        <taxon>Ecdysozoa</taxon>
        <taxon>Arthropoda</taxon>
        <taxon>Hexapoda</taxon>
        <taxon>Insecta</taxon>
        <taxon>Pterygota</taxon>
        <taxon>Neoptera</taxon>
        <taxon>Endopterygota</taxon>
        <taxon>Lepidoptera</taxon>
        <taxon>Glossata</taxon>
        <taxon>Ditrysia</taxon>
        <taxon>Tineoidea</taxon>
        <taxon>Psychidae</taxon>
        <taxon>Oiketicinae</taxon>
        <taxon>Eumeta</taxon>
    </lineage>
</organism>
<evidence type="ECO:0000313" key="2">
    <source>
        <dbReference type="Proteomes" id="UP000299102"/>
    </source>
</evidence>